<proteinExistence type="predicted"/>
<dbReference type="PANTHER" id="PTHR31157">
    <property type="entry name" value="SCP DOMAIN-CONTAINING PROTEIN"/>
    <property type="match status" value="1"/>
</dbReference>
<gene>
    <name evidence="4" type="ORF">ETAA8_48220</name>
</gene>
<reference evidence="4 5" key="1">
    <citation type="submission" date="2019-02" db="EMBL/GenBank/DDBJ databases">
        <title>Deep-cultivation of Planctomycetes and their phenomic and genomic characterization uncovers novel biology.</title>
        <authorList>
            <person name="Wiegand S."/>
            <person name="Jogler M."/>
            <person name="Boedeker C."/>
            <person name="Pinto D."/>
            <person name="Vollmers J."/>
            <person name="Rivas-Marin E."/>
            <person name="Kohn T."/>
            <person name="Peeters S.H."/>
            <person name="Heuer A."/>
            <person name="Rast P."/>
            <person name="Oberbeckmann S."/>
            <person name="Bunk B."/>
            <person name="Jeske O."/>
            <person name="Meyerdierks A."/>
            <person name="Storesund J.E."/>
            <person name="Kallscheuer N."/>
            <person name="Luecker S."/>
            <person name="Lage O.M."/>
            <person name="Pohl T."/>
            <person name="Merkel B.J."/>
            <person name="Hornburger P."/>
            <person name="Mueller R.-W."/>
            <person name="Bruemmer F."/>
            <person name="Labrenz M."/>
            <person name="Spormann A.M."/>
            <person name="Op den Camp H."/>
            <person name="Overmann J."/>
            <person name="Amann R."/>
            <person name="Jetten M.S.M."/>
            <person name="Mascher T."/>
            <person name="Medema M.H."/>
            <person name="Devos D.P."/>
            <person name="Kaster A.-K."/>
            <person name="Ovreas L."/>
            <person name="Rohde M."/>
            <person name="Galperin M.Y."/>
            <person name="Jogler C."/>
        </authorList>
    </citation>
    <scope>NUCLEOTIDE SEQUENCE [LARGE SCALE GENOMIC DNA]</scope>
    <source>
        <strain evidence="4 5">ETA_A8</strain>
    </source>
</reference>
<dbReference type="SUPFAM" id="SSF55797">
    <property type="entry name" value="PR-1-like"/>
    <property type="match status" value="1"/>
</dbReference>
<sequence length="261" mass="27485" precursor="true">MKRLAWALVLVTTGVAAAQQAAPQNKTDNAKATQEGVGASGKDTQSQTKAKTVSATTSTPTTAAGTKEANLAEAKKQAKQPVVLHQHPTMVTMLQRSNGIRGRVGLRGHRLNPALCRAAQNHAEYMASTGSFSHDTNGGYVGRARRFGFRGGVRENIGWNYATIDQAFVGWQNSGGHYSAIVSGTTDAGFGYARSANGQTYWVSVYGAATAEDEADYATVLKKDAEKAAAEKAVSADADESETAEKTQTKVAPMIDDKTGA</sequence>
<name>A0A517YHJ2_9BACT</name>
<feature type="chain" id="PRO_5021701825" evidence="2">
    <location>
        <begin position="19"/>
        <end position="261"/>
    </location>
</feature>
<evidence type="ECO:0000313" key="5">
    <source>
        <dbReference type="Proteomes" id="UP000315017"/>
    </source>
</evidence>
<feature type="compositionally biased region" description="Low complexity" evidence="1">
    <location>
        <begin position="46"/>
        <end position="64"/>
    </location>
</feature>
<feature type="signal peptide" evidence="2">
    <location>
        <begin position="1"/>
        <end position="18"/>
    </location>
</feature>
<evidence type="ECO:0000259" key="3">
    <source>
        <dbReference type="Pfam" id="PF00188"/>
    </source>
</evidence>
<dbReference type="CDD" id="cd05379">
    <property type="entry name" value="CAP_bacterial"/>
    <property type="match status" value="1"/>
</dbReference>
<dbReference type="RefSeq" id="WP_202921211.1">
    <property type="nucleotide sequence ID" value="NZ_CP036274.1"/>
</dbReference>
<evidence type="ECO:0000256" key="1">
    <source>
        <dbReference type="SAM" id="MobiDB-lite"/>
    </source>
</evidence>
<dbReference type="InterPro" id="IPR014044">
    <property type="entry name" value="CAP_dom"/>
</dbReference>
<dbReference type="AlphaFoldDB" id="A0A517YHJ2"/>
<feature type="region of interest" description="Disordered" evidence="1">
    <location>
        <begin position="231"/>
        <end position="261"/>
    </location>
</feature>
<dbReference type="Gene3D" id="3.40.33.10">
    <property type="entry name" value="CAP"/>
    <property type="match status" value="1"/>
</dbReference>
<feature type="region of interest" description="Disordered" evidence="1">
    <location>
        <begin position="21"/>
        <end position="64"/>
    </location>
</feature>
<dbReference type="Proteomes" id="UP000315017">
    <property type="component" value="Chromosome"/>
</dbReference>
<evidence type="ECO:0000256" key="2">
    <source>
        <dbReference type="SAM" id="SignalP"/>
    </source>
</evidence>
<protein>
    <submittedName>
        <fullName evidence="4">Cysteine-rich secretory protein family protein</fullName>
    </submittedName>
</protein>
<accession>A0A517YHJ2</accession>
<dbReference type="EMBL" id="CP036274">
    <property type="protein sequence ID" value="QDU29707.1"/>
    <property type="molecule type" value="Genomic_DNA"/>
</dbReference>
<organism evidence="4 5">
    <name type="scientific">Anatilimnocola aggregata</name>
    <dbReference type="NCBI Taxonomy" id="2528021"/>
    <lineage>
        <taxon>Bacteria</taxon>
        <taxon>Pseudomonadati</taxon>
        <taxon>Planctomycetota</taxon>
        <taxon>Planctomycetia</taxon>
        <taxon>Pirellulales</taxon>
        <taxon>Pirellulaceae</taxon>
        <taxon>Anatilimnocola</taxon>
    </lineage>
</organism>
<feature type="domain" description="SCP" evidence="3">
    <location>
        <begin position="96"/>
        <end position="206"/>
    </location>
</feature>
<dbReference type="PANTHER" id="PTHR31157:SF1">
    <property type="entry name" value="SCP DOMAIN-CONTAINING PROTEIN"/>
    <property type="match status" value="1"/>
</dbReference>
<dbReference type="KEGG" id="aagg:ETAA8_48220"/>
<keyword evidence="2" id="KW-0732">Signal</keyword>
<dbReference type="InterPro" id="IPR035940">
    <property type="entry name" value="CAP_sf"/>
</dbReference>
<keyword evidence="5" id="KW-1185">Reference proteome</keyword>
<dbReference type="Pfam" id="PF00188">
    <property type="entry name" value="CAP"/>
    <property type="match status" value="1"/>
</dbReference>
<evidence type="ECO:0000313" key="4">
    <source>
        <dbReference type="EMBL" id="QDU29707.1"/>
    </source>
</evidence>